<organism evidence="1 2">
    <name type="scientific">Panagrolaimus davidi</name>
    <dbReference type="NCBI Taxonomy" id="227884"/>
    <lineage>
        <taxon>Eukaryota</taxon>
        <taxon>Metazoa</taxon>
        <taxon>Ecdysozoa</taxon>
        <taxon>Nematoda</taxon>
        <taxon>Chromadorea</taxon>
        <taxon>Rhabditida</taxon>
        <taxon>Tylenchina</taxon>
        <taxon>Panagrolaimomorpha</taxon>
        <taxon>Panagrolaimoidea</taxon>
        <taxon>Panagrolaimidae</taxon>
        <taxon>Panagrolaimus</taxon>
    </lineage>
</organism>
<reference evidence="2" key="1">
    <citation type="submission" date="2022-11" db="UniProtKB">
        <authorList>
            <consortium name="WormBaseParasite"/>
        </authorList>
    </citation>
    <scope>IDENTIFICATION</scope>
</reference>
<proteinExistence type="predicted"/>
<accession>A0A914QCV3</accession>
<keyword evidence="1" id="KW-1185">Reference proteome</keyword>
<evidence type="ECO:0000313" key="2">
    <source>
        <dbReference type="WBParaSite" id="PDA_v2.g29549.t1"/>
    </source>
</evidence>
<dbReference type="Proteomes" id="UP000887578">
    <property type="component" value="Unplaced"/>
</dbReference>
<name>A0A914QCV3_9BILA</name>
<protein>
    <submittedName>
        <fullName evidence="2">Uncharacterized protein</fullName>
    </submittedName>
</protein>
<evidence type="ECO:0000313" key="1">
    <source>
        <dbReference type="Proteomes" id="UP000887578"/>
    </source>
</evidence>
<dbReference type="WBParaSite" id="PDA_v2.g29549.t1">
    <property type="protein sequence ID" value="PDA_v2.g29549.t1"/>
    <property type="gene ID" value="PDA_v2.g29549"/>
</dbReference>
<sequence length="424" mass="48694">MEKFDVTNDEILPTTIDFFNTKPNLVAFQNSGLVEYPPIYPIGNGGPIRFRINSGQTYLDLSKTYLHTKFKVTKKEDGKFVPITNKDTVSFIQGFGATFIRNLKVSFNNRHVYHSNDLYAYDAYFRRRLGLGVSRKEGTLQSAGFFEDDLSQTSGTGFEARRSLFENDQIFETICSIDADIFRQPKLLVSQTIVDIEIDLHKQPFVLLTTGTEEYHYHLLDCNLYTKQHLLFPHIDYAIQQKIENDNLVKYDYTQTVLKSFYINPGRYEFRTPLFNGYVPKRVFAALVDAKAFHGHVGMSPFEFAPHGIETIHIRAVESFVPAFKYELGGKNLTRAFKDLNDATDEIHGISYLKFKKHSCIFAFDIQSQHSEDFIETRQKGSTVITLQFKEAIPQNGLQLIIFAEFNSIMTMDRGIINTLPIQI</sequence>
<dbReference type="AlphaFoldDB" id="A0A914QCV3"/>